<evidence type="ECO:0000256" key="15">
    <source>
        <dbReference type="SAM" id="Phobius"/>
    </source>
</evidence>
<gene>
    <name evidence="18" type="primary">LOC100368409</name>
</gene>
<keyword evidence="7 16" id="KW-0732">Signal</keyword>
<keyword evidence="17" id="KW-1185">Reference proteome</keyword>
<keyword evidence="6 15" id="KW-0812">Transmembrane</keyword>
<feature type="transmembrane region" description="Helical" evidence="15">
    <location>
        <begin position="165"/>
        <end position="183"/>
    </location>
</feature>
<evidence type="ECO:0000256" key="9">
    <source>
        <dbReference type="ARBA" id="ARBA00022837"/>
    </source>
</evidence>
<evidence type="ECO:0000256" key="10">
    <source>
        <dbReference type="ARBA" id="ARBA00022989"/>
    </source>
</evidence>
<evidence type="ECO:0000256" key="6">
    <source>
        <dbReference type="ARBA" id="ARBA00022692"/>
    </source>
</evidence>
<evidence type="ECO:0000313" key="17">
    <source>
        <dbReference type="Proteomes" id="UP000694865"/>
    </source>
</evidence>
<evidence type="ECO:0000256" key="4">
    <source>
        <dbReference type="ARBA" id="ARBA00022448"/>
    </source>
</evidence>
<dbReference type="PANTHER" id="PTHR15929:SF0">
    <property type="entry name" value="STORE-OPERATED CALCIUM ENTRY-ASSOCIATED REGULATORY FACTOR"/>
    <property type="match status" value="1"/>
</dbReference>
<dbReference type="RefSeq" id="XP_006813921.1">
    <property type="nucleotide sequence ID" value="XM_006813858.1"/>
</dbReference>
<keyword evidence="11" id="KW-0406">Ion transport</keyword>
<accession>A0ABM0M1N0</accession>
<dbReference type="Pfam" id="PF06682">
    <property type="entry name" value="SARAF"/>
    <property type="match status" value="1"/>
</dbReference>
<evidence type="ECO:0000313" key="18">
    <source>
        <dbReference type="RefSeq" id="XP_006813921.1"/>
    </source>
</evidence>
<keyword evidence="9" id="KW-0106">Calcium</keyword>
<sequence length="335" mass="34966">MGILAILVFSGITLLSSVNAWGSGDRVLLEDVKVLTLYSGRMTNAGRSSPIPQLKCIGGNAGCGTFTPQVVQCYNQGSDGYDVQWECKTDMDNAYRFGQVQVSCEGYEYPDDPYILKGSCGLEYTLDLTKEGNQQQHKHNYYGDDNSNHHSYYEGKHHKWKKESWLGYIVMWVIIGVIVYAIYQTCVASNTRGSPYPDDGHPPGQGSGSRWGGGGSGGGGPPPPGFRSDYMPGGGCSANYGGSTGSTGSTGTGGGGFWTGAATGGILGYMFGNRNRGHGYGYGGTGYGYARPGYGYRTGGGSFFGGGGGGGGGGFGSSRSSGTRTASGFGGTSRR</sequence>
<dbReference type="PANTHER" id="PTHR15929">
    <property type="entry name" value="STORE-OPERATED CALCIUM ENTRY-ASSOCIATED REGULATORY FACTOR"/>
    <property type="match status" value="1"/>
</dbReference>
<dbReference type="Proteomes" id="UP000694865">
    <property type="component" value="Unplaced"/>
</dbReference>
<keyword evidence="4" id="KW-0813">Transport</keyword>
<evidence type="ECO:0000256" key="12">
    <source>
        <dbReference type="ARBA" id="ARBA00023136"/>
    </source>
</evidence>
<feature type="compositionally biased region" description="Low complexity" evidence="14">
    <location>
        <begin position="317"/>
        <end position="327"/>
    </location>
</feature>
<comment type="similarity">
    <text evidence="2">Belongs to the SARAF family.</text>
</comment>
<comment type="subcellular location">
    <subcellularLocation>
        <location evidence="1">Endoplasmic reticulum membrane</location>
        <topology evidence="1">Single-pass type I membrane protein</topology>
    </subcellularLocation>
</comment>
<evidence type="ECO:0000256" key="5">
    <source>
        <dbReference type="ARBA" id="ARBA00022568"/>
    </source>
</evidence>
<keyword evidence="12 15" id="KW-0472">Membrane</keyword>
<feature type="compositionally biased region" description="Gly residues" evidence="14">
    <location>
        <begin position="307"/>
        <end position="316"/>
    </location>
</feature>
<dbReference type="GeneID" id="100368409"/>
<keyword evidence="5" id="KW-0109">Calcium transport</keyword>
<organism evidence="17 18">
    <name type="scientific">Saccoglossus kowalevskii</name>
    <name type="common">Acorn worm</name>
    <dbReference type="NCBI Taxonomy" id="10224"/>
    <lineage>
        <taxon>Eukaryota</taxon>
        <taxon>Metazoa</taxon>
        <taxon>Hemichordata</taxon>
        <taxon>Enteropneusta</taxon>
        <taxon>Harrimaniidae</taxon>
        <taxon>Saccoglossus</taxon>
    </lineage>
</organism>
<dbReference type="InterPro" id="IPR009567">
    <property type="entry name" value="SARAF"/>
</dbReference>
<feature type="signal peptide" evidence="16">
    <location>
        <begin position="1"/>
        <end position="20"/>
    </location>
</feature>
<evidence type="ECO:0000256" key="13">
    <source>
        <dbReference type="ARBA" id="ARBA00031116"/>
    </source>
</evidence>
<evidence type="ECO:0000256" key="1">
    <source>
        <dbReference type="ARBA" id="ARBA00004115"/>
    </source>
</evidence>
<feature type="region of interest" description="Disordered" evidence="14">
    <location>
        <begin position="194"/>
        <end position="231"/>
    </location>
</feature>
<evidence type="ECO:0000256" key="8">
    <source>
        <dbReference type="ARBA" id="ARBA00022824"/>
    </source>
</evidence>
<feature type="chain" id="PRO_5046647526" description="Store-operated calcium entry-associated regulatory factor" evidence="16">
    <location>
        <begin position="21"/>
        <end position="335"/>
    </location>
</feature>
<evidence type="ECO:0000256" key="2">
    <source>
        <dbReference type="ARBA" id="ARBA00006833"/>
    </source>
</evidence>
<evidence type="ECO:0000256" key="3">
    <source>
        <dbReference type="ARBA" id="ARBA00016584"/>
    </source>
</evidence>
<keyword evidence="8" id="KW-0256">Endoplasmic reticulum</keyword>
<reference evidence="18" key="1">
    <citation type="submission" date="2025-08" db="UniProtKB">
        <authorList>
            <consortium name="RefSeq"/>
        </authorList>
    </citation>
    <scope>IDENTIFICATION</scope>
    <source>
        <tissue evidence="18">Testes</tissue>
    </source>
</reference>
<evidence type="ECO:0000256" key="7">
    <source>
        <dbReference type="ARBA" id="ARBA00022729"/>
    </source>
</evidence>
<protein>
    <recommendedName>
        <fullName evidence="3">Store-operated calcium entry-associated regulatory factor</fullName>
    </recommendedName>
    <alternativeName>
        <fullName evidence="13">Transmembrane protein 66</fullName>
    </alternativeName>
</protein>
<feature type="compositionally biased region" description="Gly residues" evidence="14">
    <location>
        <begin position="203"/>
        <end position="219"/>
    </location>
</feature>
<keyword evidence="10 15" id="KW-1133">Transmembrane helix</keyword>
<evidence type="ECO:0000256" key="16">
    <source>
        <dbReference type="SAM" id="SignalP"/>
    </source>
</evidence>
<proteinExistence type="inferred from homology"/>
<name>A0ABM0M1N0_SACKO</name>
<evidence type="ECO:0000256" key="14">
    <source>
        <dbReference type="SAM" id="MobiDB-lite"/>
    </source>
</evidence>
<evidence type="ECO:0000256" key="11">
    <source>
        <dbReference type="ARBA" id="ARBA00023065"/>
    </source>
</evidence>
<feature type="region of interest" description="Disordered" evidence="14">
    <location>
        <begin position="307"/>
        <end position="335"/>
    </location>
</feature>